<feature type="domain" description="HTH asnC-type" evidence="4">
    <location>
        <begin position="1"/>
        <end position="56"/>
    </location>
</feature>
<keyword evidence="2 5" id="KW-0238">DNA-binding</keyword>
<dbReference type="InterPro" id="IPR011008">
    <property type="entry name" value="Dimeric_a/b-barrel"/>
</dbReference>
<dbReference type="InterPro" id="IPR019888">
    <property type="entry name" value="Tscrpt_reg_AsnC-like"/>
</dbReference>
<dbReference type="InterPro" id="IPR036388">
    <property type="entry name" value="WH-like_DNA-bd_sf"/>
</dbReference>
<dbReference type="Gene3D" id="1.10.10.10">
    <property type="entry name" value="Winged helix-like DNA-binding domain superfamily/Winged helix DNA-binding domain"/>
    <property type="match status" value="1"/>
</dbReference>
<dbReference type="AlphaFoldDB" id="A0A840WNI0"/>
<reference evidence="5 6" key="1">
    <citation type="submission" date="2020-08" db="EMBL/GenBank/DDBJ databases">
        <title>Genomic Encyclopedia of Type Strains, Phase IV (KMG-IV): sequencing the most valuable type-strain genomes for metagenomic binning, comparative biology and taxonomic classification.</title>
        <authorList>
            <person name="Goeker M."/>
        </authorList>
    </citation>
    <scope>NUCLEOTIDE SEQUENCE [LARGE SCALE GENOMIC DNA]</scope>
    <source>
        <strain evidence="5 6">DSM 103377</strain>
    </source>
</reference>
<dbReference type="EMBL" id="JACIJS010000003">
    <property type="protein sequence ID" value="MBB5515212.1"/>
    <property type="molecule type" value="Genomic_DNA"/>
</dbReference>
<evidence type="ECO:0000256" key="1">
    <source>
        <dbReference type="ARBA" id="ARBA00023015"/>
    </source>
</evidence>
<dbReference type="PANTHER" id="PTHR30154">
    <property type="entry name" value="LEUCINE-RESPONSIVE REGULATORY PROTEIN"/>
    <property type="match status" value="1"/>
</dbReference>
<evidence type="ECO:0000256" key="2">
    <source>
        <dbReference type="ARBA" id="ARBA00023125"/>
    </source>
</evidence>
<dbReference type="Pfam" id="PF13412">
    <property type="entry name" value="HTH_24"/>
    <property type="match status" value="1"/>
</dbReference>
<accession>A0A840WNI0</accession>
<evidence type="ECO:0000313" key="5">
    <source>
        <dbReference type="EMBL" id="MBB5515212.1"/>
    </source>
</evidence>
<proteinExistence type="predicted"/>
<keyword evidence="3" id="KW-0804">Transcription</keyword>
<dbReference type="InterPro" id="IPR000485">
    <property type="entry name" value="AsnC-type_HTH_dom"/>
</dbReference>
<dbReference type="SUPFAM" id="SSF54909">
    <property type="entry name" value="Dimeric alpha+beta barrel"/>
    <property type="match status" value="1"/>
</dbReference>
<name>A0A840WNI0_9RHOB</name>
<dbReference type="Proteomes" id="UP000553766">
    <property type="component" value="Unassembled WGS sequence"/>
</dbReference>
<dbReference type="GO" id="GO:0005829">
    <property type="term" value="C:cytosol"/>
    <property type="evidence" value="ECO:0007669"/>
    <property type="project" value="TreeGrafter"/>
</dbReference>
<dbReference type="GO" id="GO:0043200">
    <property type="term" value="P:response to amino acid"/>
    <property type="evidence" value="ECO:0007669"/>
    <property type="project" value="TreeGrafter"/>
</dbReference>
<dbReference type="RefSeq" id="WP_221229285.1">
    <property type="nucleotide sequence ID" value="NZ_JACIJS010000003.1"/>
</dbReference>
<keyword evidence="1" id="KW-0805">Transcription regulation</keyword>
<dbReference type="GO" id="GO:0043565">
    <property type="term" value="F:sequence-specific DNA binding"/>
    <property type="evidence" value="ECO:0007669"/>
    <property type="project" value="InterPro"/>
</dbReference>
<evidence type="ECO:0000259" key="4">
    <source>
        <dbReference type="PROSITE" id="PS50956"/>
    </source>
</evidence>
<evidence type="ECO:0000256" key="3">
    <source>
        <dbReference type="ARBA" id="ARBA00023163"/>
    </source>
</evidence>
<dbReference type="Pfam" id="PF01037">
    <property type="entry name" value="AsnC_trans_reg"/>
    <property type="match status" value="1"/>
</dbReference>
<comment type="caution">
    <text evidence="5">The sequence shown here is derived from an EMBL/GenBank/DDBJ whole genome shotgun (WGS) entry which is preliminary data.</text>
</comment>
<dbReference type="InterPro" id="IPR019887">
    <property type="entry name" value="Tscrpt_reg_AsnC/Lrp_C"/>
</dbReference>
<sequence>MPIRDETDLKLISELRRDGRAAISTLAGRLGVARGTVQARLDRLVSDGTIRRFTIDTRGSEDVNAIRAIMSIEIQGSAARAATRTLRGMPEVTALHTTNGAWDLIAELRTDNLPAFDRVLRDIRSIPGVLNSETSILLDTI</sequence>
<keyword evidence="6" id="KW-1185">Reference proteome</keyword>
<dbReference type="PROSITE" id="PS50956">
    <property type="entry name" value="HTH_ASNC_2"/>
    <property type="match status" value="1"/>
</dbReference>
<protein>
    <submittedName>
        <fullName evidence="5">DNA-binding Lrp family transcriptional regulator</fullName>
    </submittedName>
</protein>
<dbReference type="Gene3D" id="3.30.70.920">
    <property type="match status" value="1"/>
</dbReference>
<dbReference type="PRINTS" id="PR00033">
    <property type="entry name" value="HTHASNC"/>
</dbReference>
<dbReference type="InterPro" id="IPR036390">
    <property type="entry name" value="WH_DNA-bd_sf"/>
</dbReference>
<evidence type="ECO:0000313" key="6">
    <source>
        <dbReference type="Proteomes" id="UP000553766"/>
    </source>
</evidence>
<dbReference type="SUPFAM" id="SSF46785">
    <property type="entry name" value="Winged helix' DNA-binding domain"/>
    <property type="match status" value="1"/>
</dbReference>
<dbReference type="SMART" id="SM00344">
    <property type="entry name" value="HTH_ASNC"/>
    <property type="match status" value="1"/>
</dbReference>
<dbReference type="PANTHER" id="PTHR30154:SF34">
    <property type="entry name" value="TRANSCRIPTIONAL REGULATOR AZLB"/>
    <property type="match status" value="1"/>
</dbReference>
<organism evidence="5 6">
    <name type="scientific">Rubricella aquisinus</name>
    <dbReference type="NCBI Taxonomy" id="2028108"/>
    <lineage>
        <taxon>Bacteria</taxon>
        <taxon>Pseudomonadati</taxon>
        <taxon>Pseudomonadota</taxon>
        <taxon>Alphaproteobacteria</taxon>
        <taxon>Rhodobacterales</taxon>
        <taxon>Paracoccaceae</taxon>
        <taxon>Rubricella</taxon>
    </lineage>
</organism>
<gene>
    <name evidence="5" type="ORF">FHS89_001222</name>
</gene>